<gene>
    <name evidence="1" type="ORF">IAD31_06475</name>
</gene>
<reference evidence="1" key="1">
    <citation type="submission" date="2020-10" db="EMBL/GenBank/DDBJ databases">
        <authorList>
            <person name="Gilroy R."/>
        </authorList>
    </citation>
    <scope>NUCLEOTIDE SEQUENCE</scope>
    <source>
        <strain evidence="1">ChiGjej2B2-12916</strain>
    </source>
</reference>
<dbReference type="Proteomes" id="UP000886879">
    <property type="component" value="Unassembled WGS sequence"/>
</dbReference>
<protein>
    <submittedName>
        <fullName evidence="1">Uncharacterized protein</fullName>
    </submittedName>
</protein>
<name>A0A9D0YT21_9FIRM</name>
<organism evidence="1 2">
    <name type="scientific">Candidatus Enterenecus faecium</name>
    <dbReference type="NCBI Taxonomy" id="2840780"/>
    <lineage>
        <taxon>Bacteria</taxon>
        <taxon>Bacillati</taxon>
        <taxon>Bacillota</taxon>
        <taxon>Clostridia</taxon>
        <taxon>Eubacteriales</taxon>
        <taxon>Candidatus Enterenecus</taxon>
    </lineage>
</organism>
<comment type="caution">
    <text evidence="1">The sequence shown here is derived from an EMBL/GenBank/DDBJ whole genome shotgun (WGS) entry which is preliminary data.</text>
</comment>
<sequence length="134" mass="15165">MEELEQLYGAYLDLVAQLNRDRKLWDGAFGLGGGPADNPCHEKLVRDVEAALADLDPTRRPQAVEYILRQPLEHKDDPVVYYTLMAAQGATIPYLSALPVDQAKALRGWFEQTFPRRERMPCQDKVLAALKQVK</sequence>
<evidence type="ECO:0000313" key="2">
    <source>
        <dbReference type="Proteomes" id="UP000886879"/>
    </source>
</evidence>
<evidence type="ECO:0000313" key="1">
    <source>
        <dbReference type="EMBL" id="HIQ61224.1"/>
    </source>
</evidence>
<proteinExistence type="predicted"/>
<dbReference type="EMBL" id="DVFO01000065">
    <property type="protein sequence ID" value="HIQ61224.1"/>
    <property type="molecule type" value="Genomic_DNA"/>
</dbReference>
<accession>A0A9D0YT21</accession>
<reference evidence="1" key="2">
    <citation type="journal article" date="2021" name="PeerJ">
        <title>Extensive microbial diversity within the chicken gut microbiome revealed by metagenomics and culture.</title>
        <authorList>
            <person name="Gilroy R."/>
            <person name="Ravi A."/>
            <person name="Getino M."/>
            <person name="Pursley I."/>
            <person name="Horton D.L."/>
            <person name="Alikhan N.F."/>
            <person name="Baker D."/>
            <person name="Gharbi K."/>
            <person name="Hall N."/>
            <person name="Watson M."/>
            <person name="Adriaenssens E.M."/>
            <person name="Foster-Nyarko E."/>
            <person name="Jarju S."/>
            <person name="Secka A."/>
            <person name="Antonio M."/>
            <person name="Oren A."/>
            <person name="Chaudhuri R.R."/>
            <person name="La Ragione R."/>
            <person name="Hildebrand F."/>
            <person name="Pallen M.J."/>
        </authorList>
    </citation>
    <scope>NUCLEOTIDE SEQUENCE</scope>
    <source>
        <strain evidence="1">ChiGjej2B2-12916</strain>
    </source>
</reference>
<dbReference type="AlphaFoldDB" id="A0A9D0YT21"/>